<comment type="caution">
    <text evidence="2">The sequence shown here is derived from an EMBL/GenBank/DDBJ whole genome shotgun (WGS) entry which is preliminary data.</text>
</comment>
<sequence>MLKASVKNFNIDPTLWEAFAQTHQPDAEQSPREQGRMNSSVYRQRRPNEQHARPEPTATQLLRLQLRHGRAPTETEALGLGLAS</sequence>
<evidence type="ECO:0000256" key="1">
    <source>
        <dbReference type="SAM" id="MobiDB-lite"/>
    </source>
</evidence>
<name>A0AAV4JJX4_9GAST</name>
<gene>
    <name evidence="2" type="ORF">ElyMa_006939100</name>
</gene>
<dbReference type="Proteomes" id="UP000762676">
    <property type="component" value="Unassembled WGS sequence"/>
</dbReference>
<keyword evidence="3" id="KW-1185">Reference proteome</keyword>
<proteinExistence type="predicted"/>
<dbReference type="EMBL" id="BMAT01013879">
    <property type="protein sequence ID" value="GFS21998.1"/>
    <property type="molecule type" value="Genomic_DNA"/>
</dbReference>
<organism evidence="2 3">
    <name type="scientific">Elysia marginata</name>
    <dbReference type="NCBI Taxonomy" id="1093978"/>
    <lineage>
        <taxon>Eukaryota</taxon>
        <taxon>Metazoa</taxon>
        <taxon>Spiralia</taxon>
        <taxon>Lophotrochozoa</taxon>
        <taxon>Mollusca</taxon>
        <taxon>Gastropoda</taxon>
        <taxon>Heterobranchia</taxon>
        <taxon>Euthyneura</taxon>
        <taxon>Panpulmonata</taxon>
        <taxon>Sacoglossa</taxon>
        <taxon>Placobranchoidea</taxon>
        <taxon>Plakobranchidae</taxon>
        <taxon>Elysia</taxon>
    </lineage>
</organism>
<evidence type="ECO:0000313" key="3">
    <source>
        <dbReference type="Proteomes" id="UP000762676"/>
    </source>
</evidence>
<accession>A0AAV4JJX4</accession>
<reference evidence="2 3" key="1">
    <citation type="journal article" date="2021" name="Elife">
        <title>Chloroplast acquisition without the gene transfer in kleptoplastic sea slugs, Plakobranchus ocellatus.</title>
        <authorList>
            <person name="Maeda T."/>
            <person name="Takahashi S."/>
            <person name="Yoshida T."/>
            <person name="Shimamura S."/>
            <person name="Takaki Y."/>
            <person name="Nagai Y."/>
            <person name="Toyoda A."/>
            <person name="Suzuki Y."/>
            <person name="Arimoto A."/>
            <person name="Ishii H."/>
            <person name="Satoh N."/>
            <person name="Nishiyama T."/>
            <person name="Hasebe M."/>
            <person name="Maruyama T."/>
            <person name="Minagawa J."/>
            <person name="Obokata J."/>
            <person name="Shigenobu S."/>
        </authorList>
    </citation>
    <scope>NUCLEOTIDE SEQUENCE [LARGE SCALE GENOMIC DNA]</scope>
</reference>
<feature type="compositionally biased region" description="Basic and acidic residues" evidence="1">
    <location>
        <begin position="25"/>
        <end position="35"/>
    </location>
</feature>
<dbReference type="AlphaFoldDB" id="A0AAV4JJX4"/>
<evidence type="ECO:0000313" key="2">
    <source>
        <dbReference type="EMBL" id="GFS21998.1"/>
    </source>
</evidence>
<feature type="region of interest" description="Disordered" evidence="1">
    <location>
        <begin position="20"/>
        <end position="58"/>
    </location>
</feature>
<protein>
    <submittedName>
        <fullName evidence="2">Uncharacterized protein</fullName>
    </submittedName>
</protein>